<evidence type="ECO:0000256" key="1">
    <source>
        <dbReference type="ARBA" id="ARBA00000971"/>
    </source>
</evidence>
<gene>
    <name evidence="8" type="ORF">GJ700_14415</name>
</gene>
<dbReference type="InterPro" id="IPR001179">
    <property type="entry name" value="PPIase_FKBP_dom"/>
</dbReference>
<dbReference type="Gene3D" id="3.10.50.40">
    <property type="match status" value="1"/>
</dbReference>
<feature type="domain" description="PPIase FKBP-type" evidence="7">
    <location>
        <begin position="450"/>
        <end position="544"/>
    </location>
</feature>
<dbReference type="Pfam" id="PF13946">
    <property type="entry name" value="DUF4214"/>
    <property type="match status" value="1"/>
</dbReference>
<evidence type="ECO:0000256" key="2">
    <source>
        <dbReference type="ARBA" id="ARBA00006577"/>
    </source>
</evidence>
<organism evidence="8 9">
    <name type="scientific">Pseudoduganella rivuli</name>
    <dbReference type="NCBI Taxonomy" id="2666085"/>
    <lineage>
        <taxon>Bacteria</taxon>
        <taxon>Pseudomonadati</taxon>
        <taxon>Pseudomonadota</taxon>
        <taxon>Betaproteobacteria</taxon>
        <taxon>Burkholderiales</taxon>
        <taxon>Oxalobacteraceae</taxon>
        <taxon>Telluria group</taxon>
        <taxon>Pseudoduganella</taxon>
    </lineage>
</organism>
<dbReference type="InterPro" id="IPR025282">
    <property type="entry name" value="DUF4214"/>
</dbReference>
<keyword evidence="9" id="KW-1185">Reference proteome</keyword>
<evidence type="ECO:0000256" key="5">
    <source>
        <dbReference type="ARBA" id="ARBA00056164"/>
    </source>
</evidence>
<dbReference type="PROSITE" id="PS51257">
    <property type="entry name" value="PROKAR_LIPOPROTEIN"/>
    <property type="match status" value="1"/>
</dbReference>
<dbReference type="EMBL" id="WKJJ01000008">
    <property type="protein sequence ID" value="MRV72901.1"/>
    <property type="molecule type" value="Genomic_DNA"/>
</dbReference>
<protein>
    <recommendedName>
        <fullName evidence="6">peptidylprolyl isomerase</fullName>
        <ecNumber evidence="6">5.2.1.8</ecNumber>
    </recommendedName>
</protein>
<dbReference type="Pfam" id="PF00254">
    <property type="entry name" value="FKBP_C"/>
    <property type="match status" value="1"/>
</dbReference>
<evidence type="ECO:0000313" key="8">
    <source>
        <dbReference type="EMBL" id="MRV72901.1"/>
    </source>
</evidence>
<name>A0A7X2LT33_9BURK</name>
<sequence length="544" mass="57022">MRPTLIYASLFTAFVLTGCGDGTSVTGQDRARQGATVTATTMAAQTVQPIIFSGVIANYTVTKTDAGYAITDTTGAEAPRTVAATARLRFADMSMAFDADGNPGQAYRLYRAAFAREPDAAGLGYWIGVLDQGAWLYDVANGFTASNEFKTLYGGAKTNRDYVSQYYVNVLNRPGEPAGLDYWTGVLDGKNDTLGGVLRNFSEGPENKAGTAAAIAAGIRYIEYGVRYPATAYPLRAAYQQSTTTEHTDFLTVTGTCPGNAAFTYAAPAAVTFEGQPATALSTAVDVGLSNCTPTRRAWTQTDYYDGNKALLGFSRESLEYDVGGGGLPATAKVGDKGVIATQTAYASNTNRTVIGKRTLSYALDADGESANSAILTVTATHVSTANVTTLTMTSSYRVGTDGSLKLLTVDERLSGGAYLIYTQDPTVIQPAKLTITDTVVGTGAVAQNGNTVTAHYTGWLYDPKAPDMKGQKFDSSVGGTPFSFKLGAGQVIAGWDQGILGMRTGGKRTLLIPSTLGYGASGAGGIIKGNMALIFDVELVSVK</sequence>
<dbReference type="PROSITE" id="PS50059">
    <property type="entry name" value="FKBP_PPIASE"/>
    <property type="match status" value="1"/>
</dbReference>
<dbReference type="AlphaFoldDB" id="A0A7X2LT33"/>
<comment type="similarity">
    <text evidence="2">Belongs to the FKBP-type PPIase family.</text>
</comment>
<reference evidence="8 9" key="1">
    <citation type="submission" date="2019-11" db="EMBL/GenBank/DDBJ databases">
        <title>Novel species isolated from a subtropical stream in China.</title>
        <authorList>
            <person name="Lu H."/>
        </authorList>
    </citation>
    <scope>NUCLEOTIDE SEQUENCE [LARGE SCALE GENOMIC DNA]</scope>
    <source>
        <strain evidence="8 9">FT92W</strain>
    </source>
</reference>
<keyword evidence="3 6" id="KW-0697">Rotamase</keyword>
<evidence type="ECO:0000313" key="9">
    <source>
        <dbReference type="Proteomes" id="UP000446768"/>
    </source>
</evidence>
<dbReference type="GO" id="GO:0003755">
    <property type="term" value="F:peptidyl-prolyl cis-trans isomerase activity"/>
    <property type="evidence" value="ECO:0007669"/>
    <property type="project" value="UniProtKB-KW"/>
</dbReference>
<dbReference type="RefSeq" id="WP_154374937.1">
    <property type="nucleotide sequence ID" value="NZ_WKJJ01000008.1"/>
</dbReference>
<dbReference type="FunFam" id="3.10.50.40:FF:000006">
    <property type="entry name" value="Peptidyl-prolyl cis-trans isomerase"/>
    <property type="match status" value="1"/>
</dbReference>
<comment type="caution">
    <text evidence="8">The sequence shown here is derived from an EMBL/GenBank/DDBJ whole genome shotgun (WGS) entry which is preliminary data.</text>
</comment>
<evidence type="ECO:0000256" key="3">
    <source>
        <dbReference type="ARBA" id="ARBA00023110"/>
    </source>
</evidence>
<dbReference type="InterPro" id="IPR046357">
    <property type="entry name" value="PPIase_dom_sf"/>
</dbReference>
<dbReference type="PANTHER" id="PTHR43811:SF19">
    <property type="entry name" value="39 KDA FK506-BINDING NUCLEAR PROTEIN"/>
    <property type="match status" value="1"/>
</dbReference>
<proteinExistence type="inferred from homology"/>
<keyword evidence="4 6" id="KW-0413">Isomerase</keyword>
<accession>A0A7X2LT33</accession>
<comment type="catalytic activity">
    <reaction evidence="1 6">
        <text>[protein]-peptidylproline (omega=180) = [protein]-peptidylproline (omega=0)</text>
        <dbReference type="Rhea" id="RHEA:16237"/>
        <dbReference type="Rhea" id="RHEA-COMP:10747"/>
        <dbReference type="Rhea" id="RHEA-COMP:10748"/>
        <dbReference type="ChEBI" id="CHEBI:83833"/>
        <dbReference type="ChEBI" id="CHEBI:83834"/>
        <dbReference type="EC" id="5.2.1.8"/>
    </reaction>
</comment>
<comment type="function">
    <text evidence="5">PPIases accelerate the folding of proteins.</text>
</comment>
<evidence type="ECO:0000259" key="7">
    <source>
        <dbReference type="PROSITE" id="PS50059"/>
    </source>
</evidence>
<dbReference type="SUPFAM" id="SSF54534">
    <property type="entry name" value="FKBP-like"/>
    <property type="match status" value="1"/>
</dbReference>
<evidence type="ECO:0000256" key="6">
    <source>
        <dbReference type="PROSITE-ProRule" id="PRU00277"/>
    </source>
</evidence>
<dbReference type="Proteomes" id="UP000446768">
    <property type="component" value="Unassembled WGS sequence"/>
</dbReference>
<evidence type="ECO:0000256" key="4">
    <source>
        <dbReference type="ARBA" id="ARBA00023235"/>
    </source>
</evidence>
<dbReference type="EC" id="5.2.1.8" evidence="6"/>
<dbReference type="PANTHER" id="PTHR43811">
    <property type="entry name" value="FKBP-TYPE PEPTIDYL-PROLYL CIS-TRANS ISOMERASE FKPA"/>
    <property type="match status" value="1"/>
</dbReference>